<feature type="short sequence motif" description="TonB C-terminal box" evidence="10">
    <location>
        <begin position="875"/>
        <end position="892"/>
    </location>
</feature>
<evidence type="ECO:0000313" key="15">
    <source>
        <dbReference type="EMBL" id="RAK59120.1"/>
    </source>
</evidence>
<dbReference type="CDD" id="cd01347">
    <property type="entry name" value="ligand_gated_channel"/>
    <property type="match status" value="1"/>
</dbReference>
<accession>A0A328AVL8</accession>
<dbReference type="PROSITE" id="PS01156">
    <property type="entry name" value="TONB_DEPENDENT_REC_2"/>
    <property type="match status" value="1"/>
</dbReference>
<dbReference type="InterPro" id="IPR039426">
    <property type="entry name" value="TonB-dep_rcpt-like"/>
</dbReference>
<comment type="similarity">
    <text evidence="9 11">Belongs to the TonB-dependent receptor family.</text>
</comment>
<keyword evidence="4 9" id="KW-0812">Transmembrane</keyword>
<evidence type="ECO:0000313" key="16">
    <source>
        <dbReference type="Proteomes" id="UP000249842"/>
    </source>
</evidence>
<evidence type="ECO:0000256" key="6">
    <source>
        <dbReference type="ARBA" id="ARBA00023077"/>
    </source>
</evidence>
<dbReference type="InterPro" id="IPR012910">
    <property type="entry name" value="Plug_dom"/>
</dbReference>
<proteinExistence type="inferred from homology"/>
<dbReference type="PROSITE" id="PS51318">
    <property type="entry name" value="TAT"/>
    <property type="match status" value="1"/>
</dbReference>
<evidence type="ECO:0000256" key="10">
    <source>
        <dbReference type="PROSITE-ProRule" id="PRU10144"/>
    </source>
</evidence>
<evidence type="ECO:0000259" key="13">
    <source>
        <dbReference type="Pfam" id="PF00593"/>
    </source>
</evidence>
<comment type="caution">
    <text evidence="15">The sequence shown here is derived from an EMBL/GenBank/DDBJ whole genome shotgun (WGS) entry which is preliminary data.</text>
</comment>
<dbReference type="InterPro" id="IPR010917">
    <property type="entry name" value="TonB_rcpt_CS"/>
</dbReference>
<evidence type="ECO:0000256" key="2">
    <source>
        <dbReference type="ARBA" id="ARBA00022448"/>
    </source>
</evidence>
<dbReference type="SUPFAM" id="SSF56935">
    <property type="entry name" value="Porins"/>
    <property type="match status" value="1"/>
</dbReference>
<reference evidence="16" key="1">
    <citation type="submission" date="2018-05" db="EMBL/GenBank/DDBJ databases">
        <authorList>
            <person name="Li X."/>
        </authorList>
    </citation>
    <scope>NUCLEOTIDE SEQUENCE [LARGE SCALE GENOMIC DNA]</scope>
    <source>
        <strain evidence="16">HKS-05</strain>
    </source>
</reference>
<keyword evidence="7 9" id="KW-0472">Membrane</keyword>
<gene>
    <name evidence="15" type="ORF">DJ021_04545</name>
</gene>
<dbReference type="AlphaFoldDB" id="A0A328AVL8"/>
<dbReference type="Gene3D" id="2.40.170.20">
    <property type="entry name" value="TonB-dependent receptor, beta-barrel domain"/>
    <property type="match status" value="1"/>
</dbReference>
<dbReference type="RefSeq" id="WP_111456413.1">
    <property type="nucleotide sequence ID" value="NZ_QFYP01000001.1"/>
</dbReference>
<dbReference type="InterPro" id="IPR000531">
    <property type="entry name" value="Beta-barrel_TonB"/>
</dbReference>
<evidence type="ECO:0000256" key="8">
    <source>
        <dbReference type="ARBA" id="ARBA00023237"/>
    </source>
</evidence>
<keyword evidence="5 12" id="KW-0732">Signal</keyword>
<dbReference type="EMBL" id="QFYP01000001">
    <property type="protein sequence ID" value="RAK59120.1"/>
    <property type="molecule type" value="Genomic_DNA"/>
</dbReference>
<evidence type="ECO:0000256" key="5">
    <source>
        <dbReference type="ARBA" id="ARBA00022729"/>
    </source>
</evidence>
<keyword evidence="6 11" id="KW-0798">TonB box</keyword>
<dbReference type="InterPro" id="IPR037066">
    <property type="entry name" value="Plug_dom_sf"/>
</dbReference>
<protein>
    <submittedName>
        <fullName evidence="15">TonB-dependent receptor</fullName>
    </submittedName>
</protein>
<dbReference type="Proteomes" id="UP000249842">
    <property type="component" value="Unassembled WGS sequence"/>
</dbReference>
<keyword evidence="8 9" id="KW-0998">Cell outer membrane</keyword>
<sequence>MAGSRRLAARGAVLMTGAATAALLALSPGQARADDAPQVSEIVVTGEAYSIQKAINAKRAATAVSDSISASEMGSIPEFGLGEALMRVPGVAFQINNGRGEAQFMTLRGLNPDYNSVTLDGIALPSTEETRRQVSFDVLPSIIADQVSVYKTYTADQPSDAIGGVTDLKTHSAFDHPGLFVAGHVDYASWDNKRTFQDNPLSGQGDLRISKTFGANDQFGVLALASYYVRYSNSLNSYSLPYSYYNYSGAGTQTVNATALTPTTNVNGLTPIPDRRRWYYYDNRRIRPGGYLKFEYDDHERFSAHLSGGAFEHTNDEDRYSQYVNRGAATATFNGPNQATFATGSAESDFDLYHQYRNITFIQADAAYKLDEATRLQAVANYARGFYRQDTTEDVFTTPTNATFAPVYVGNVQGIPLLSPANPAAFGNPANYLQNYHLLATDKSVTKVPQVRIDLIHEADGDGFGYRVGLSHKETRQQFSYNEVRLNAAPGANVTLARAGVLDGSITPPDSNGQALTFVDPAAVASFVAANPSLYVLNNSTARNTLNNFFLREKIDGGYAEASYRSGPLYLQGGLRYERTTEEITNFQPSPLTSTTNFAAVQSNSGYSKPLPEVNVSYDLSDTVRLRAAVSQTLARPRYSDLAQNVALTLSGSQATETVANPGLQPREAINYDLSFEWYPQAGASVSVALFEKDIQHEIFALTTTQQGVPLPGQTGTFTLTTTRPSNLGDAKVRGIEFGVNLARLDFLPGRLANLGVSANATLIQMDAPSMQMADGVTYRQLPQLLESAKDAENLTVFYHEGKLSGEVAYNHTGKMPLAFDRTNAVNDQWYRATDTLDAQLSYQIRRGLELRLQAKNLTNETNQKIVGPGQNLNYSLLENGRAYYAGVSFAF</sequence>
<evidence type="ECO:0000256" key="9">
    <source>
        <dbReference type="PROSITE-ProRule" id="PRU01360"/>
    </source>
</evidence>
<evidence type="ECO:0000259" key="14">
    <source>
        <dbReference type="Pfam" id="PF07715"/>
    </source>
</evidence>
<name>A0A328AVL8_9CAUL</name>
<evidence type="ECO:0000256" key="3">
    <source>
        <dbReference type="ARBA" id="ARBA00022452"/>
    </source>
</evidence>
<evidence type="ECO:0000256" key="7">
    <source>
        <dbReference type="ARBA" id="ARBA00023136"/>
    </source>
</evidence>
<evidence type="ECO:0000256" key="12">
    <source>
        <dbReference type="SAM" id="SignalP"/>
    </source>
</evidence>
<dbReference type="PANTHER" id="PTHR40980:SF4">
    <property type="entry name" value="TONB-DEPENDENT RECEPTOR-LIKE BETA-BARREL DOMAIN-CONTAINING PROTEIN"/>
    <property type="match status" value="1"/>
</dbReference>
<keyword evidence="16" id="KW-1185">Reference proteome</keyword>
<evidence type="ECO:0000256" key="4">
    <source>
        <dbReference type="ARBA" id="ARBA00022692"/>
    </source>
</evidence>
<keyword evidence="15" id="KW-0675">Receptor</keyword>
<keyword evidence="3 9" id="KW-1134">Transmembrane beta strand</keyword>
<feature type="signal peptide" evidence="12">
    <location>
        <begin position="1"/>
        <end position="33"/>
    </location>
</feature>
<evidence type="ECO:0000256" key="1">
    <source>
        <dbReference type="ARBA" id="ARBA00004571"/>
    </source>
</evidence>
<dbReference type="Pfam" id="PF00593">
    <property type="entry name" value="TonB_dep_Rec_b-barrel"/>
    <property type="match status" value="1"/>
</dbReference>
<dbReference type="Pfam" id="PF07715">
    <property type="entry name" value="Plug"/>
    <property type="match status" value="1"/>
</dbReference>
<dbReference type="NCBIfam" id="TIGR01782">
    <property type="entry name" value="TonB-Xanth-Caul"/>
    <property type="match status" value="1"/>
</dbReference>
<dbReference type="InterPro" id="IPR036942">
    <property type="entry name" value="Beta-barrel_TonB_sf"/>
</dbReference>
<dbReference type="InterPro" id="IPR006311">
    <property type="entry name" value="TAT_signal"/>
</dbReference>
<dbReference type="InterPro" id="IPR010104">
    <property type="entry name" value="TonB_rcpt_bac"/>
</dbReference>
<dbReference type="OrthoDB" id="5476657at2"/>
<dbReference type="GO" id="GO:0009279">
    <property type="term" value="C:cell outer membrane"/>
    <property type="evidence" value="ECO:0007669"/>
    <property type="project" value="UniProtKB-SubCell"/>
</dbReference>
<dbReference type="PROSITE" id="PS52016">
    <property type="entry name" value="TONB_DEPENDENT_REC_3"/>
    <property type="match status" value="1"/>
</dbReference>
<feature type="chain" id="PRO_5016405196" evidence="12">
    <location>
        <begin position="34"/>
        <end position="892"/>
    </location>
</feature>
<dbReference type="Gene3D" id="2.170.130.10">
    <property type="entry name" value="TonB-dependent receptor, plug domain"/>
    <property type="match status" value="1"/>
</dbReference>
<evidence type="ECO:0000256" key="11">
    <source>
        <dbReference type="RuleBase" id="RU003357"/>
    </source>
</evidence>
<comment type="subcellular location">
    <subcellularLocation>
        <location evidence="1 9">Cell outer membrane</location>
        <topology evidence="1 9">Multi-pass membrane protein</topology>
    </subcellularLocation>
</comment>
<keyword evidence="2 9" id="KW-0813">Transport</keyword>
<feature type="domain" description="TonB-dependent receptor-like beta-barrel" evidence="13">
    <location>
        <begin position="425"/>
        <end position="858"/>
    </location>
</feature>
<feature type="domain" description="TonB-dependent receptor plug" evidence="14">
    <location>
        <begin position="58"/>
        <end position="165"/>
    </location>
</feature>
<organism evidence="15 16">
    <name type="scientific">Phenylobacterium hankyongense</name>
    <dbReference type="NCBI Taxonomy" id="1813876"/>
    <lineage>
        <taxon>Bacteria</taxon>
        <taxon>Pseudomonadati</taxon>
        <taxon>Pseudomonadota</taxon>
        <taxon>Alphaproteobacteria</taxon>
        <taxon>Caulobacterales</taxon>
        <taxon>Caulobacteraceae</taxon>
        <taxon>Phenylobacterium</taxon>
    </lineage>
</organism>
<dbReference type="PANTHER" id="PTHR40980">
    <property type="entry name" value="PLUG DOMAIN-CONTAINING PROTEIN"/>
    <property type="match status" value="1"/>
</dbReference>